<dbReference type="FunFam" id="3.40.50.1860:FF:000002">
    <property type="entry name" value="Glutamate racemase"/>
    <property type="match status" value="1"/>
</dbReference>
<feature type="binding site" evidence="8">
    <location>
        <begin position="48"/>
        <end position="49"/>
    </location>
    <ligand>
        <name>substrate</name>
    </ligand>
</feature>
<dbReference type="InterPro" id="IPR004391">
    <property type="entry name" value="Glu_race"/>
</dbReference>
<comment type="catalytic activity">
    <reaction evidence="1 8">
        <text>L-glutamate = D-glutamate</text>
        <dbReference type="Rhea" id="RHEA:12813"/>
        <dbReference type="ChEBI" id="CHEBI:29985"/>
        <dbReference type="ChEBI" id="CHEBI:29986"/>
        <dbReference type="EC" id="5.1.1.3"/>
    </reaction>
</comment>
<keyword evidence="5 8" id="KW-0413">Isomerase</keyword>
<evidence type="ECO:0000313" key="9">
    <source>
        <dbReference type="EMBL" id="VEP15119.1"/>
    </source>
</evidence>
<proteinExistence type="inferred from homology"/>
<dbReference type="EMBL" id="CAACVJ010000235">
    <property type="protein sequence ID" value="VEP15119.1"/>
    <property type="molecule type" value="Genomic_DNA"/>
</dbReference>
<protein>
    <recommendedName>
        <fullName evidence="7 8">Glutamate racemase</fullName>
        <ecNumber evidence="2 8">5.1.1.3</ecNumber>
    </recommendedName>
</protein>
<dbReference type="GO" id="GO:0071555">
    <property type="term" value="P:cell wall organization"/>
    <property type="evidence" value="ECO:0007669"/>
    <property type="project" value="UniProtKB-KW"/>
</dbReference>
<dbReference type="Gene3D" id="3.40.50.1860">
    <property type="match status" value="2"/>
</dbReference>
<evidence type="ECO:0000256" key="7">
    <source>
        <dbReference type="ARBA" id="ARBA00070053"/>
    </source>
</evidence>
<dbReference type="PANTHER" id="PTHR21198:SF2">
    <property type="entry name" value="GLUTAMATE RACEMASE"/>
    <property type="match status" value="1"/>
</dbReference>
<evidence type="ECO:0000256" key="2">
    <source>
        <dbReference type="ARBA" id="ARBA00013090"/>
    </source>
</evidence>
<dbReference type="NCBIfam" id="TIGR00067">
    <property type="entry name" value="glut_race"/>
    <property type="match status" value="1"/>
</dbReference>
<dbReference type="GO" id="GO:0008881">
    <property type="term" value="F:glutamate racemase activity"/>
    <property type="evidence" value="ECO:0007669"/>
    <property type="project" value="UniProtKB-UniRule"/>
</dbReference>
<feature type="active site" description="Proton donor/acceptor" evidence="8">
    <location>
        <position position="188"/>
    </location>
</feature>
<dbReference type="PROSITE" id="PS00924">
    <property type="entry name" value="ASP_GLU_RACEMASE_2"/>
    <property type="match status" value="1"/>
</dbReference>
<reference evidence="9 10" key="1">
    <citation type="submission" date="2019-01" db="EMBL/GenBank/DDBJ databases">
        <authorList>
            <person name="Brito A."/>
        </authorList>
    </citation>
    <scope>NUCLEOTIDE SEQUENCE [LARGE SCALE GENOMIC DNA]</scope>
    <source>
        <strain evidence="9">1</strain>
    </source>
</reference>
<dbReference type="GO" id="GO:0009252">
    <property type="term" value="P:peptidoglycan biosynthetic process"/>
    <property type="evidence" value="ECO:0007669"/>
    <property type="project" value="UniProtKB-UniRule"/>
</dbReference>
<comment type="pathway">
    <text evidence="8">Cell wall biogenesis; peptidoglycan biosynthesis.</text>
</comment>
<feature type="active site" description="Proton donor/acceptor" evidence="8">
    <location>
        <position position="79"/>
    </location>
</feature>
<evidence type="ECO:0000256" key="4">
    <source>
        <dbReference type="ARBA" id="ARBA00022984"/>
    </source>
</evidence>
<comment type="function">
    <text evidence="8">Provides the (R)-glutamate required for cell wall biosynthesis.</text>
</comment>
<feature type="binding site" evidence="8">
    <location>
        <begin position="80"/>
        <end position="81"/>
    </location>
    <ligand>
        <name>substrate</name>
    </ligand>
</feature>
<dbReference type="Proteomes" id="UP000320055">
    <property type="component" value="Unassembled WGS sequence"/>
</dbReference>
<feature type="binding site" evidence="8">
    <location>
        <begin position="189"/>
        <end position="190"/>
    </location>
    <ligand>
        <name>substrate</name>
    </ligand>
</feature>
<name>A0A563VUP8_9CYAN</name>
<dbReference type="SUPFAM" id="SSF53681">
    <property type="entry name" value="Aspartate/glutamate racemase"/>
    <property type="match status" value="2"/>
</dbReference>
<dbReference type="GO" id="GO:0008360">
    <property type="term" value="P:regulation of cell shape"/>
    <property type="evidence" value="ECO:0007669"/>
    <property type="project" value="UniProtKB-KW"/>
</dbReference>
<dbReference type="PANTHER" id="PTHR21198">
    <property type="entry name" value="GLUTAMATE RACEMASE"/>
    <property type="match status" value="1"/>
</dbReference>
<keyword evidence="4 8" id="KW-0573">Peptidoglycan synthesis</keyword>
<keyword evidence="10" id="KW-1185">Reference proteome</keyword>
<dbReference type="InterPro" id="IPR001920">
    <property type="entry name" value="Asp/Glu_race"/>
</dbReference>
<evidence type="ECO:0000313" key="10">
    <source>
        <dbReference type="Proteomes" id="UP000320055"/>
    </source>
</evidence>
<organism evidence="9 10">
    <name type="scientific">Hyella patelloides LEGE 07179</name>
    <dbReference type="NCBI Taxonomy" id="945734"/>
    <lineage>
        <taxon>Bacteria</taxon>
        <taxon>Bacillati</taxon>
        <taxon>Cyanobacteriota</taxon>
        <taxon>Cyanophyceae</taxon>
        <taxon>Pleurocapsales</taxon>
        <taxon>Hyellaceae</taxon>
        <taxon>Hyella</taxon>
    </lineage>
</organism>
<evidence type="ECO:0000256" key="1">
    <source>
        <dbReference type="ARBA" id="ARBA00001602"/>
    </source>
</evidence>
<dbReference type="EC" id="5.1.1.3" evidence="2 8"/>
<evidence type="ECO:0000256" key="8">
    <source>
        <dbReference type="HAMAP-Rule" id="MF_00258"/>
    </source>
</evidence>
<evidence type="ECO:0000256" key="3">
    <source>
        <dbReference type="ARBA" id="ARBA00022960"/>
    </source>
</evidence>
<keyword evidence="6 8" id="KW-0961">Cell wall biogenesis/degradation</keyword>
<dbReference type="Pfam" id="PF01177">
    <property type="entry name" value="Asp_Glu_race"/>
    <property type="match status" value="1"/>
</dbReference>
<dbReference type="InterPro" id="IPR033134">
    <property type="entry name" value="Asp/Glu_racemase_AS_2"/>
</dbReference>
<dbReference type="InterPro" id="IPR015942">
    <property type="entry name" value="Asp/Glu/hydantoin_racemase"/>
</dbReference>
<feature type="binding site" evidence="8">
    <location>
        <begin position="16"/>
        <end position="17"/>
    </location>
    <ligand>
        <name>substrate</name>
    </ligand>
</feature>
<sequence>MTSMTKNSNLRIGLFDSGVGGLTVLRQIYRQMPQESILYFGDTARLPYGTKSPEEILQYVREIIDWMIAQGVKMVIMACNTSSALALETVQDEYDIPILGLILPGARAAVQQGKRIGVIATPATASSNAYGRAIEEVNPTVKVWQVGCPEFVMLIEQNQIDSASTKEVADKYLQPLIEQKIDTLIYGCTHYRHLEKVFQSILPPSISIIDPAEYIVVAAEKELELMGLKSNQAPAPTRFCVSGLTQQFAFLSEQWLGFLPSVEQVQIDEQLIAINEL</sequence>
<evidence type="ECO:0000256" key="5">
    <source>
        <dbReference type="ARBA" id="ARBA00023235"/>
    </source>
</evidence>
<dbReference type="AlphaFoldDB" id="A0A563VUP8"/>
<accession>A0A563VUP8</accession>
<dbReference type="InterPro" id="IPR018187">
    <property type="entry name" value="Asp/Glu_racemase_AS_1"/>
</dbReference>
<gene>
    <name evidence="8 9" type="primary">murI</name>
    <name evidence="9" type="ORF">H1P_310020</name>
</gene>
<dbReference type="UniPathway" id="UPA00219"/>
<comment type="similarity">
    <text evidence="8">Belongs to the aspartate/glutamate racemases family.</text>
</comment>
<keyword evidence="3 8" id="KW-0133">Cell shape</keyword>
<evidence type="ECO:0000256" key="6">
    <source>
        <dbReference type="ARBA" id="ARBA00023316"/>
    </source>
</evidence>
<dbReference type="PROSITE" id="PS00923">
    <property type="entry name" value="ASP_GLU_RACEMASE_1"/>
    <property type="match status" value="1"/>
</dbReference>
<dbReference type="HAMAP" id="MF_00258">
    <property type="entry name" value="Glu_racemase"/>
    <property type="match status" value="1"/>
</dbReference>